<dbReference type="AlphaFoldDB" id="A0A239NCN7"/>
<protein>
    <submittedName>
        <fullName evidence="6">Transcriptional regulator, TetR family</fullName>
    </submittedName>
</protein>
<name>A0A239NCN7_9ACTN</name>
<dbReference type="Gene3D" id="1.10.357.10">
    <property type="entry name" value="Tetracycline Repressor, domain 2"/>
    <property type="match status" value="1"/>
</dbReference>
<dbReference type="PANTHER" id="PTHR47506">
    <property type="entry name" value="TRANSCRIPTIONAL REGULATORY PROTEIN"/>
    <property type="match status" value="1"/>
</dbReference>
<evidence type="ECO:0000256" key="4">
    <source>
        <dbReference type="PROSITE-ProRule" id="PRU00335"/>
    </source>
</evidence>
<organism evidence="6 7">
    <name type="scientific">Streptosporangium subroseum</name>
    <dbReference type="NCBI Taxonomy" id="106412"/>
    <lineage>
        <taxon>Bacteria</taxon>
        <taxon>Bacillati</taxon>
        <taxon>Actinomycetota</taxon>
        <taxon>Actinomycetes</taxon>
        <taxon>Streptosporangiales</taxon>
        <taxon>Streptosporangiaceae</taxon>
        <taxon>Streptosporangium</taxon>
    </lineage>
</organism>
<keyword evidence="7" id="KW-1185">Reference proteome</keyword>
<dbReference type="PANTHER" id="PTHR47506:SF1">
    <property type="entry name" value="HTH-TYPE TRANSCRIPTIONAL REGULATOR YJDC"/>
    <property type="match status" value="1"/>
</dbReference>
<dbReference type="RefSeq" id="WP_089211925.1">
    <property type="nucleotide sequence ID" value="NZ_FZOD01000055.1"/>
</dbReference>
<gene>
    <name evidence="6" type="ORF">SAMN05216276_105520</name>
</gene>
<feature type="DNA-binding region" description="H-T-H motif" evidence="4">
    <location>
        <begin position="30"/>
        <end position="49"/>
    </location>
</feature>
<dbReference type="PROSITE" id="PS50977">
    <property type="entry name" value="HTH_TETR_2"/>
    <property type="match status" value="1"/>
</dbReference>
<dbReference type="Gene3D" id="1.10.10.60">
    <property type="entry name" value="Homeodomain-like"/>
    <property type="match status" value="1"/>
</dbReference>
<dbReference type="SUPFAM" id="SSF46689">
    <property type="entry name" value="Homeodomain-like"/>
    <property type="match status" value="1"/>
</dbReference>
<dbReference type="Pfam" id="PF00440">
    <property type="entry name" value="TetR_N"/>
    <property type="match status" value="1"/>
</dbReference>
<dbReference type="EMBL" id="FZOD01000055">
    <property type="protein sequence ID" value="SNT52681.1"/>
    <property type="molecule type" value="Genomic_DNA"/>
</dbReference>
<dbReference type="InterPro" id="IPR001647">
    <property type="entry name" value="HTH_TetR"/>
</dbReference>
<accession>A0A239NCN7</accession>
<dbReference type="InterPro" id="IPR036271">
    <property type="entry name" value="Tet_transcr_reg_TetR-rel_C_sf"/>
</dbReference>
<evidence type="ECO:0000256" key="2">
    <source>
        <dbReference type="ARBA" id="ARBA00023125"/>
    </source>
</evidence>
<reference evidence="6 7" key="1">
    <citation type="submission" date="2017-06" db="EMBL/GenBank/DDBJ databases">
        <authorList>
            <person name="Kim H.J."/>
            <person name="Triplett B.A."/>
        </authorList>
    </citation>
    <scope>NUCLEOTIDE SEQUENCE [LARGE SCALE GENOMIC DNA]</scope>
    <source>
        <strain evidence="6 7">CGMCC 4.2132</strain>
    </source>
</reference>
<sequence>MSGRPREFDIDTALDQAVQIFWRQGYEGTAISDLAETLGINRPSLYAAFGNKEALFRKALDRYTATVTSYVQEAFKEPTARGVAERLMLGAADATTREGCPQGCMGVQGALAASVESDRIRYLLSDWRSAAQADIQGRFERARSEGDLPPEVDPADLAAYVTTVMYGIAVRAASGATNAELRRTATLAAQSLPW</sequence>
<keyword evidence="3" id="KW-0804">Transcription</keyword>
<dbReference type="Proteomes" id="UP000198282">
    <property type="component" value="Unassembled WGS sequence"/>
</dbReference>
<evidence type="ECO:0000256" key="3">
    <source>
        <dbReference type="ARBA" id="ARBA00023163"/>
    </source>
</evidence>
<evidence type="ECO:0000256" key="1">
    <source>
        <dbReference type="ARBA" id="ARBA00023015"/>
    </source>
</evidence>
<dbReference type="InterPro" id="IPR009057">
    <property type="entry name" value="Homeodomain-like_sf"/>
</dbReference>
<feature type="domain" description="HTH tetR-type" evidence="5">
    <location>
        <begin position="7"/>
        <end position="67"/>
    </location>
</feature>
<evidence type="ECO:0000259" key="5">
    <source>
        <dbReference type="PROSITE" id="PS50977"/>
    </source>
</evidence>
<dbReference type="GO" id="GO:0003677">
    <property type="term" value="F:DNA binding"/>
    <property type="evidence" value="ECO:0007669"/>
    <property type="project" value="UniProtKB-UniRule"/>
</dbReference>
<proteinExistence type="predicted"/>
<dbReference type="PRINTS" id="PR00455">
    <property type="entry name" value="HTHTETR"/>
</dbReference>
<keyword evidence="2 4" id="KW-0238">DNA-binding</keyword>
<keyword evidence="1" id="KW-0805">Transcription regulation</keyword>
<dbReference type="OrthoDB" id="9805134at2"/>
<dbReference type="InterPro" id="IPR011075">
    <property type="entry name" value="TetR_C"/>
</dbReference>
<dbReference type="SUPFAM" id="SSF48498">
    <property type="entry name" value="Tetracyclin repressor-like, C-terminal domain"/>
    <property type="match status" value="1"/>
</dbReference>
<evidence type="ECO:0000313" key="6">
    <source>
        <dbReference type="EMBL" id="SNT52681.1"/>
    </source>
</evidence>
<evidence type="ECO:0000313" key="7">
    <source>
        <dbReference type="Proteomes" id="UP000198282"/>
    </source>
</evidence>
<dbReference type="Pfam" id="PF16925">
    <property type="entry name" value="TetR_C_13"/>
    <property type="match status" value="1"/>
</dbReference>